<feature type="transmembrane region" description="Helical" evidence="1">
    <location>
        <begin position="99"/>
        <end position="119"/>
    </location>
</feature>
<dbReference type="EMBL" id="JAFEKC020000009">
    <property type="protein sequence ID" value="KAK0513039.1"/>
    <property type="molecule type" value="Genomic_DNA"/>
</dbReference>
<dbReference type="AlphaFoldDB" id="A0AA39R3B9"/>
<proteinExistence type="predicted"/>
<comment type="caution">
    <text evidence="3">The sequence shown here is derived from an EMBL/GenBank/DDBJ whole genome shotgun (WGS) entry which is preliminary data.</text>
</comment>
<protein>
    <submittedName>
        <fullName evidence="3">Uncharacterized protein</fullName>
    </submittedName>
</protein>
<reference evidence="3" key="1">
    <citation type="submission" date="2023-03" db="EMBL/GenBank/DDBJ databases">
        <title>Complete genome of Cladonia borealis.</title>
        <authorList>
            <person name="Park H."/>
        </authorList>
    </citation>
    <scope>NUCLEOTIDE SEQUENCE</scope>
    <source>
        <strain evidence="3">ANT050790</strain>
    </source>
</reference>
<feature type="transmembrane region" description="Helical" evidence="1">
    <location>
        <begin position="62"/>
        <end position="78"/>
    </location>
</feature>
<dbReference type="Proteomes" id="UP001166286">
    <property type="component" value="Unassembled WGS sequence"/>
</dbReference>
<name>A0AA39R3B9_9LECA</name>
<dbReference type="PANTHER" id="PTHR35043:SF7">
    <property type="entry name" value="TRANSCRIPTION FACTOR DOMAIN-CONTAINING PROTEIN"/>
    <property type="match status" value="1"/>
</dbReference>
<evidence type="ECO:0000313" key="3">
    <source>
        <dbReference type="EMBL" id="KAK0513039.1"/>
    </source>
</evidence>
<keyword evidence="1" id="KW-0812">Transmembrane</keyword>
<evidence type="ECO:0000313" key="4">
    <source>
        <dbReference type="Proteomes" id="UP001166286"/>
    </source>
</evidence>
<gene>
    <name evidence="3" type="ORF">JMJ35_005056</name>
</gene>
<feature type="signal peptide" evidence="2">
    <location>
        <begin position="1"/>
        <end position="21"/>
    </location>
</feature>
<evidence type="ECO:0000256" key="1">
    <source>
        <dbReference type="SAM" id="Phobius"/>
    </source>
</evidence>
<organism evidence="3 4">
    <name type="scientific">Cladonia borealis</name>
    <dbReference type="NCBI Taxonomy" id="184061"/>
    <lineage>
        <taxon>Eukaryota</taxon>
        <taxon>Fungi</taxon>
        <taxon>Dikarya</taxon>
        <taxon>Ascomycota</taxon>
        <taxon>Pezizomycotina</taxon>
        <taxon>Lecanoromycetes</taxon>
        <taxon>OSLEUM clade</taxon>
        <taxon>Lecanoromycetidae</taxon>
        <taxon>Lecanorales</taxon>
        <taxon>Lecanorineae</taxon>
        <taxon>Cladoniaceae</taxon>
        <taxon>Cladonia</taxon>
    </lineage>
</organism>
<keyword evidence="1" id="KW-1133">Transmembrane helix</keyword>
<feature type="transmembrane region" description="Helical" evidence="1">
    <location>
        <begin position="535"/>
        <end position="556"/>
    </location>
</feature>
<keyword evidence="1" id="KW-0472">Membrane</keyword>
<dbReference type="PANTHER" id="PTHR35043">
    <property type="entry name" value="TRANSCRIPTION FACTOR DOMAIN-CONTAINING PROTEIN"/>
    <property type="match status" value="1"/>
</dbReference>
<keyword evidence="2" id="KW-0732">Signal</keyword>
<feature type="chain" id="PRO_5041438136" evidence="2">
    <location>
        <begin position="22"/>
        <end position="582"/>
    </location>
</feature>
<keyword evidence="4" id="KW-1185">Reference proteome</keyword>
<feature type="transmembrane region" description="Helical" evidence="1">
    <location>
        <begin position="441"/>
        <end position="463"/>
    </location>
</feature>
<feature type="transmembrane region" description="Helical" evidence="1">
    <location>
        <begin position="475"/>
        <end position="497"/>
    </location>
</feature>
<accession>A0AA39R3B9</accession>
<sequence>MIVLAIAALCLFSSLVPTSEGALVQPDISGQLAAANGNLTALKTQIVHGIAAEPAYRGTFDIVWSCLLTILACIYNAIHLNVPPRNTGKWKLLLRKVKWATMALFAPEIVLYTATTQFLDAYKVKKEVNAMRGQIRGKNKPELIDLRYGFYVAMGGFVYDVENLHDGLSFVTITPRGVIALARQGQFVDISPEDISDKTRKAAGYPLTLLEIHTMVHVVCALTLYVLWWKKPYDIIEATVIYAANYDNHRATVALMLTGSVLTNWFASEADYLCFGGQVSVNKGIPVSGQGLSVADKDKQTTQVLGKPVRGSNDCYFSNSKLKQEAISPKPTVCTLLPGQYLPCGIGVSESQNLRFDLTSVDVRRWELCASVIGEISNTTSPSIKYDPADTVKIDDLYAFLDGHKLDIAFAIHVPNFSIDGIGGALDKYDDVSPLKQTGILLLYLLRFFVPLTAAYGGTHLSAWNFEFPSRVESIIWKTACLIIIGSSFALLVAPSLKSLHEYHFRPTRSIDWKRRRPLSFIIPTWYGEILTKRVSYSFAGLLLLCYAASRIYLVLESFISLRHVPIGVYAAVPWVQNIPHV</sequence>
<evidence type="ECO:0000256" key="2">
    <source>
        <dbReference type="SAM" id="SignalP"/>
    </source>
</evidence>